<organism evidence="1">
    <name type="scientific">Arabidopsis thaliana</name>
    <name type="common">Mouse-ear cress</name>
    <dbReference type="NCBI Taxonomy" id="3702"/>
    <lineage>
        <taxon>Eukaryota</taxon>
        <taxon>Viridiplantae</taxon>
        <taxon>Streptophyta</taxon>
        <taxon>Embryophyta</taxon>
        <taxon>Tracheophyta</taxon>
        <taxon>Spermatophyta</taxon>
        <taxon>Magnoliopsida</taxon>
        <taxon>eudicotyledons</taxon>
        <taxon>Gunneridae</taxon>
        <taxon>Pentapetalae</taxon>
        <taxon>rosids</taxon>
        <taxon>malvids</taxon>
        <taxon>Brassicales</taxon>
        <taxon>Brassicaceae</taxon>
        <taxon>Camelineae</taxon>
        <taxon>Arabidopsis</taxon>
    </lineage>
</organism>
<reference key="2">
    <citation type="journal article" date="2000" name="Nature">
        <title>Sequence and analysis of chromosome 1 of the plant Arabidopsis thaliana.</title>
        <authorList>
            <person name="Theologis A."/>
            <person name="Ecker J.R."/>
            <person name="Palm C.J."/>
            <person name="Federspiel N.A."/>
            <person name="Kaul S."/>
            <person name="White O."/>
            <person name="Alonso J."/>
            <person name="Altafi H."/>
            <person name="Araujo R."/>
            <person name="Bowman C.L."/>
            <person name="Brooks S.Y."/>
            <person name="Buehler E."/>
            <person name="Chan A."/>
            <person name="Chao Q."/>
            <person name="Chen H."/>
            <person name="Cheuk R.F."/>
            <person name="Chin C.W."/>
            <person name="Chung M.K."/>
            <person name="Conn L."/>
            <person name="Conway A.B."/>
            <person name="Conway A.R."/>
            <person name="Creasy T.H."/>
            <person name="Dewar K."/>
            <person name="Dunn P."/>
            <person name="Etgu P."/>
            <person name="Feldblyum T.V."/>
            <person name="Feng J."/>
            <person name="Fong B."/>
            <person name="Fujii C.Y."/>
            <person name="Gill J.E."/>
            <person name="Goldsmith A.D."/>
            <person name="Haas B."/>
            <person name="Hansen N.F."/>
            <person name="Hughes B."/>
            <person name="Huizar L."/>
            <person name="Hunter J.L."/>
            <person name="Jenkins J."/>
            <person name="Johnson-Hopson C."/>
            <person name="Khan S."/>
            <person name="Khaykin E."/>
            <person name="Kim C.J."/>
            <person name="Koo H.L."/>
            <person name="Kremenetskaia I."/>
            <person name="Kurtz D.B."/>
            <person name="Kwan A."/>
            <person name="Lam B."/>
            <person name="Langin-Hooper S."/>
            <person name="Lee A."/>
            <person name="Lee J.M."/>
            <person name="Lenz C.A."/>
            <person name="Li J.H."/>
            <person name="Li Y."/>
            <person name="Lin X."/>
            <person name="Liu S.X."/>
            <person name="Liu Z.A."/>
            <person name="Luros J.S."/>
            <person name="Maiti R."/>
            <person name="Marziali A."/>
            <person name="Militscher J."/>
            <person name="Miranda M."/>
            <person name="Nguyen M."/>
            <person name="Nierman W.C."/>
            <person name="Osborne B.I."/>
            <person name="Pai G."/>
            <person name="Peterson J."/>
            <person name="Pham P.K."/>
            <person name="Rizzo M."/>
            <person name="Rooney T."/>
            <person name="Rowley D."/>
            <person name="Sakano H."/>
            <person name="Salzberg S.L."/>
            <person name="Schwartz J.R."/>
            <person name="Shinn P."/>
            <person name="Southwick A.M."/>
            <person name="Sun H."/>
            <person name="Tallon L.J."/>
            <person name="Tambunga G."/>
            <person name="Toriumi M.J."/>
            <person name="Town C.D."/>
            <person name="Utterback T."/>
            <person name="Van Aken S."/>
            <person name="Vaysberg M."/>
            <person name="Vysotskaia V.S."/>
            <person name="Walker M."/>
            <person name="Wu D."/>
            <person name="Yu G."/>
            <person name="Fraser C.M."/>
            <person name="Venter J.C."/>
            <person name="Davis R.W."/>
        </authorList>
    </citation>
    <scope>NUCLEOTIDE SEQUENCE [LARGE SCALE GENOMIC DNA]</scope>
    <source>
        <strain>cv. Columbia</strain>
    </source>
</reference>
<reference evidence="1" key="3">
    <citation type="submission" date="2000-06" db="EMBL/GenBank/DDBJ databases">
        <authorList>
            <person name="Cheuk R."/>
            <person name="Shinn P."/>
            <person name="Brooks S."/>
            <person name="Buehler E."/>
            <person name="Chao Q."/>
            <person name="Johnson-Hopson C."/>
            <person name="Khan S."/>
            <person name="Kim C."/>
            <person name="Altafi H."/>
            <person name="Bei B."/>
            <person name="Chin C."/>
            <person name="Chiou J."/>
            <person name="Choi E."/>
            <person name="Conn L."/>
            <person name="Conway A."/>
            <person name="Gonzalez A."/>
            <person name="Hansen N."/>
            <person name="Howing B."/>
            <person name="Koo T."/>
            <person name="Lam B."/>
            <person name="Lee J."/>
            <person name="Lenz C."/>
            <person name="Li J."/>
            <person name="Liu A."/>
            <person name="Liu J."/>
            <person name="Liu S."/>
            <person name="Mukharsky N."/>
            <person name="Nguyen M."/>
            <person name="Palm C."/>
            <person name="Pham P."/>
            <person name="Sakano H."/>
            <person name="Schwartz J."/>
            <person name="Southwick A."/>
            <person name="Thaveri A."/>
            <person name="Toriumi M."/>
            <person name="Vaysberg M."/>
            <person name="Yu G."/>
            <person name="Davis R."/>
            <person name="Federspiel N."/>
            <person name="Theologis A."/>
            <person name="Ecker J."/>
        </authorList>
    </citation>
    <scope>NUCLEOTIDE SEQUENCE</scope>
</reference>
<dbReference type="AlphaFoldDB" id="Q9LQ41"/>
<proteinExistence type="predicted"/>
<dbReference type="EMBL" id="AC009317">
    <property type="protein sequence ID" value="AAF79765.1"/>
    <property type="molecule type" value="Genomic_DNA"/>
</dbReference>
<accession>Q9LQ41</accession>
<sequence>MYTKLMYCLYHEFQGNWVFTLGDTNQDTKQKALTCIYSFDGMLTQSNGVVSVRYYAQMNAFCVFGEGIKETEIQKKIDELYNPKPKTRNKTIKQTLSLVGVKQQNISIMKRNLKKPKPKETEDDDHLRISDNNTTISNRKMVSTEGQRLGFGGVFDEMGYVSVSPKKLLPIGDLLLLPRFLRMLQPDFLSWILSRDYFPADPMEVTYNWGVCANNGVWDPSWLDFDFSSTLFTNDWTVSGYNPLLGATDFFNASTFQTSSADINNSLSITEANQLIFHR</sequence>
<evidence type="ECO:0000313" key="1">
    <source>
        <dbReference type="EMBL" id="AAF79765.1"/>
    </source>
</evidence>
<reference evidence="1" key="1">
    <citation type="submission" date="1999-09" db="EMBL/GenBank/DDBJ databases">
        <title>Genomic sequence for Arabidopsis thaliana BAC T30E16 from chromosome I.</title>
        <authorList>
            <person name="Chao Q."/>
            <person name="Brooks S."/>
            <person name="Buehler E."/>
            <person name="Dunn P."/>
            <person name="Khan S."/>
            <person name="Kim C."/>
            <person name="Shinn P."/>
            <person name="Altafi H."/>
            <person name="Araujo R."/>
            <person name="Conn L."/>
            <person name="Conway A.B."/>
            <person name="Gonzalez A."/>
            <person name="Hansen N.F."/>
            <person name="Huizar L."/>
            <person name="Kremenetskaia I."/>
            <person name="Lenz C."/>
            <person name="Li J."/>
            <person name="Liu S."/>
            <person name="Luros S."/>
            <person name="Rowley D."/>
            <person name="Schwartz J."/>
            <person name="Toriumi M."/>
            <person name="Vysotskaia V."/>
            <person name="Yu G."/>
            <person name="Davis R.W."/>
            <person name="Federspiel N.A."/>
            <person name="Theologis A."/>
            <person name="Ecker J.R."/>
        </authorList>
    </citation>
    <scope>NUCLEOTIDE SEQUENCE</scope>
</reference>
<protein>
    <submittedName>
        <fullName evidence="1">T30E16.33</fullName>
    </submittedName>
</protein>
<name>Q9LQ41_ARATH</name>
<dbReference type="ExpressionAtlas" id="Q9LQ41">
    <property type="expression patterns" value="baseline"/>
</dbReference>